<comment type="caution">
    <text evidence="1">The sequence shown here is derived from an EMBL/GenBank/DDBJ whole genome shotgun (WGS) entry which is preliminary data.</text>
</comment>
<proteinExistence type="predicted"/>
<name>A0A371I8L4_MUCPR</name>
<reference evidence="1" key="1">
    <citation type="submission" date="2018-05" db="EMBL/GenBank/DDBJ databases">
        <title>Draft genome of Mucuna pruriens seed.</title>
        <authorList>
            <person name="Nnadi N.E."/>
            <person name="Vos R."/>
            <person name="Hasami M.H."/>
            <person name="Devisetty U.K."/>
            <person name="Aguiy J.C."/>
        </authorList>
    </citation>
    <scope>NUCLEOTIDE SEQUENCE [LARGE SCALE GENOMIC DNA]</scope>
    <source>
        <strain evidence="1">JCA_2017</strain>
    </source>
</reference>
<dbReference type="EMBL" id="QJKJ01000659">
    <property type="protein sequence ID" value="RDY11348.1"/>
    <property type="molecule type" value="Genomic_DNA"/>
</dbReference>
<accession>A0A371I8L4</accession>
<sequence length="137" mass="16716">MQPFVIHRWAPQSEEKWQSLEERLHVVEGRDRYWLEAVDLCLVSNVELPIDFKTPEFDKYIGSSCPKVHLVIYCRKMAVYIYDDKILIHYFQDRYVNLEHGRIKTWRELAEAFLKQYKYNKDMALDRSWIQNMLKKE</sequence>
<dbReference type="AlphaFoldDB" id="A0A371I8L4"/>
<evidence type="ECO:0000313" key="1">
    <source>
        <dbReference type="EMBL" id="RDY11348.1"/>
    </source>
</evidence>
<evidence type="ECO:0000313" key="2">
    <source>
        <dbReference type="Proteomes" id="UP000257109"/>
    </source>
</evidence>
<organism evidence="1 2">
    <name type="scientific">Mucuna pruriens</name>
    <name type="common">Velvet bean</name>
    <name type="synonym">Dolichos pruriens</name>
    <dbReference type="NCBI Taxonomy" id="157652"/>
    <lineage>
        <taxon>Eukaryota</taxon>
        <taxon>Viridiplantae</taxon>
        <taxon>Streptophyta</taxon>
        <taxon>Embryophyta</taxon>
        <taxon>Tracheophyta</taxon>
        <taxon>Spermatophyta</taxon>
        <taxon>Magnoliopsida</taxon>
        <taxon>eudicotyledons</taxon>
        <taxon>Gunneridae</taxon>
        <taxon>Pentapetalae</taxon>
        <taxon>rosids</taxon>
        <taxon>fabids</taxon>
        <taxon>Fabales</taxon>
        <taxon>Fabaceae</taxon>
        <taxon>Papilionoideae</taxon>
        <taxon>50 kb inversion clade</taxon>
        <taxon>NPAAA clade</taxon>
        <taxon>indigoferoid/millettioid clade</taxon>
        <taxon>Phaseoleae</taxon>
        <taxon>Mucuna</taxon>
    </lineage>
</organism>
<keyword evidence="2" id="KW-1185">Reference proteome</keyword>
<gene>
    <name evidence="1" type="ORF">CR513_04005</name>
</gene>
<feature type="non-terminal residue" evidence="1">
    <location>
        <position position="1"/>
    </location>
</feature>
<dbReference type="PANTHER" id="PTHR33223">
    <property type="entry name" value="CCHC-TYPE DOMAIN-CONTAINING PROTEIN"/>
    <property type="match status" value="1"/>
</dbReference>
<protein>
    <recommendedName>
        <fullName evidence="3">Retrotransposon gag domain-containing protein</fullName>
    </recommendedName>
</protein>
<evidence type="ECO:0008006" key="3">
    <source>
        <dbReference type="Google" id="ProtNLM"/>
    </source>
</evidence>
<dbReference type="Proteomes" id="UP000257109">
    <property type="component" value="Unassembled WGS sequence"/>
</dbReference>
<dbReference type="PANTHER" id="PTHR33223:SF8">
    <property type="entry name" value="OS04G0172440 PROTEIN"/>
    <property type="match status" value="1"/>
</dbReference>